<evidence type="ECO:0000313" key="5">
    <source>
        <dbReference type="Proteomes" id="UP000002320"/>
    </source>
</evidence>
<feature type="domain" description="MIT" evidence="2">
    <location>
        <begin position="2"/>
        <end position="59"/>
    </location>
</feature>
<dbReference type="KEGG" id="cqu:CpipJ_CPIJ013668"/>
<proteinExistence type="predicted"/>
<evidence type="ECO:0000259" key="2">
    <source>
        <dbReference type="SMART" id="SM00745"/>
    </source>
</evidence>
<dbReference type="VEuPathDB" id="VectorBase:CPIJ013668"/>
<dbReference type="HOGENOM" id="CLU_1679671_0_0_1"/>
<feature type="transmembrane region" description="Helical" evidence="1">
    <location>
        <begin position="98"/>
        <end position="120"/>
    </location>
</feature>
<dbReference type="OrthoDB" id="10251136at2759"/>
<dbReference type="InterPro" id="IPR007330">
    <property type="entry name" value="MIT_dom"/>
</dbReference>
<keyword evidence="5" id="KW-1185">Reference proteome</keyword>
<sequence length="157" mass="18135">MNNSQKELAIELYRKGILELERGIAVECWGGRGEVWERAQRLHDKMQTNLSMARDRLHFLVRKELRVRTSVVQLLLNLPRVLSMIVTSLVMVPVGRRITAVSLIVLVVPLLAPMLPWGWLNVAKVDPVDVLVDPQHGHQTLHQRHTRQEQHKLVHFD</sequence>
<dbReference type="AlphaFoldDB" id="B0X289"/>
<evidence type="ECO:0000313" key="3">
    <source>
        <dbReference type="EMBL" id="EDS39112.1"/>
    </source>
</evidence>
<dbReference type="Gene3D" id="1.20.58.80">
    <property type="entry name" value="Phosphotransferase system, lactose/cellobiose-type IIA subunit"/>
    <property type="match status" value="1"/>
</dbReference>
<keyword evidence="1" id="KW-1133">Transmembrane helix</keyword>
<protein>
    <recommendedName>
        <fullName evidence="2">MIT domain-containing protein</fullName>
    </recommendedName>
</protein>
<name>B0X289_CULQU</name>
<dbReference type="Proteomes" id="UP000002320">
    <property type="component" value="Unassembled WGS sequence"/>
</dbReference>
<keyword evidence="1" id="KW-0472">Membrane</keyword>
<organism>
    <name type="scientific">Culex quinquefasciatus</name>
    <name type="common">Southern house mosquito</name>
    <name type="synonym">Culex pungens</name>
    <dbReference type="NCBI Taxonomy" id="7176"/>
    <lineage>
        <taxon>Eukaryota</taxon>
        <taxon>Metazoa</taxon>
        <taxon>Ecdysozoa</taxon>
        <taxon>Arthropoda</taxon>
        <taxon>Hexapoda</taxon>
        <taxon>Insecta</taxon>
        <taxon>Pterygota</taxon>
        <taxon>Neoptera</taxon>
        <taxon>Endopterygota</taxon>
        <taxon>Diptera</taxon>
        <taxon>Nematocera</taxon>
        <taxon>Culicoidea</taxon>
        <taxon>Culicidae</taxon>
        <taxon>Culicinae</taxon>
        <taxon>Culicini</taxon>
        <taxon>Culex</taxon>
        <taxon>Culex</taxon>
    </lineage>
</organism>
<evidence type="ECO:0000256" key="1">
    <source>
        <dbReference type="SAM" id="Phobius"/>
    </source>
</evidence>
<keyword evidence="1" id="KW-0812">Transmembrane</keyword>
<dbReference type="SMART" id="SM00745">
    <property type="entry name" value="MIT"/>
    <property type="match status" value="1"/>
</dbReference>
<reference evidence="3" key="1">
    <citation type="submission" date="2007-03" db="EMBL/GenBank/DDBJ databases">
        <title>Annotation of Culex pipiens quinquefasciatus.</title>
        <authorList>
            <consortium name="The Broad Institute Genome Sequencing Platform"/>
            <person name="Atkinson P.W."/>
            <person name="Hemingway J."/>
            <person name="Christensen B.M."/>
            <person name="Higgs S."/>
            <person name="Kodira C."/>
            <person name="Hannick L."/>
            <person name="Megy K."/>
            <person name="O'Leary S."/>
            <person name="Pearson M."/>
            <person name="Haas B.J."/>
            <person name="Mauceli E."/>
            <person name="Wortman J.R."/>
            <person name="Lee N.H."/>
            <person name="Guigo R."/>
            <person name="Stanke M."/>
            <person name="Alvarado L."/>
            <person name="Amedeo P."/>
            <person name="Antoine C.H."/>
            <person name="Arensburger P."/>
            <person name="Bidwell S.L."/>
            <person name="Crawford M."/>
            <person name="Camaro F."/>
            <person name="Devon K."/>
            <person name="Engels R."/>
            <person name="Hammond M."/>
            <person name="Howarth C."/>
            <person name="Koehrsen M."/>
            <person name="Lawson D."/>
            <person name="Montgomery P."/>
            <person name="Nene V."/>
            <person name="Nusbaum C."/>
            <person name="Puiu D."/>
            <person name="Romero-Severson J."/>
            <person name="Severson D.W."/>
            <person name="Shumway M."/>
            <person name="Sisk P."/>
            <person name="Stolte C."/>
            <person name="Zeng Q."/>
            <person name="Eisenstadt E."/>
            <person name="Fraser-Liggett C."/>
            <person name="Strausberg R."/>
            <person name="Galagan J."/>
            <person name="Birren B."/>
            <person name="Collins F.H."/>
        </authorList>
    </citation>
    <scope>NUCLEOTIDE SEQUENCE [LARGE SCALE GENOMIC DNA]</scope>
    <source>
        <strain evidence="3">JHB</strain>
    </source>
</reference>
<evidence type="ECO:0000313" key="4">
    <source>
        <dbReference type="EnsemblMetazoa" id="CPIJ013668-PA"/>
    </source>
</evidence>
<accession>B0X289</accession>
<reference evidence="4" key="2">
    <citation type="submission" date="2021-02" db="UniProtKB">
        <authorList>
            <consortium name="EnsemblMetazoa"/>
        </authorList>
    </citation>
    <scope>IDENTIFICATION</scope>
    <source>
        <strain evidence="4">JHB</strain>
    </source>
</reference>
<gene>
    <name evidence="4" type="primary">6046585</name>
    <name evidence="3" type="ORF">CpipJ_CPIJ013668</name>
</gene>
<dbReference type="VEuPathDB" id="VectorBase:CQUJHB018481"/>
<dbReference type="EnsemblMetazoa" id="CPIJ013668-RA">
    <property type="protein sequence ID" value="CPIJ013668-PA"/>
    <property type="gene ID" value="CPIJ013668"/>
</dbReference>
<dbReference type="EMBL" id="DS232283">
    <property type="protein sequence ID" value="EDS39112.1"/>
    <property type="molecule type" value="Genomic_DNA"/>
</dbReference>
<dbReference type="STRING" id="7176.B0X289"/>
<dbReference type="eggNOG" id="KOG0740">
    <property type="taxonomic scope" value="Eukaryota"/>
</dbReference>
<dbReference type="InParanoid" id="B0X289"/>